<protein>
    <submittedName>
        <fullName evidence="1">Unannotated protein</fullName>
    </submittedName>
</protein>
<organism evidence="1">
    <name type="scientific">freshwater metagenome</name>
    <dbReference type="NCBI Taxonomy" id="449393"/>
    <lineage>
        <taxon>unclassified sequences</taxon>
        <taxon>metagenomes</taxon>
        <taxon>ecological metagenomes</taxon>
    </lineage>
</organism>
<proteinExistence type="predicted"/>
<accession>A0A6J7GD79</accession>
<sequence>MDRTNNLRVAAIAIFTTVALASVSCTSEPSDTILVPEESTSPPTDADPRNFAVHSDFTALPDGPAPSAFETGQVASVAPVADPSMNLRISNGKLTFAPTVDGPAAAYFRTGDLGKPVTSVGMKWTFTAQPGGTPGVAAMAITDKPANPLGGASPLMPLHFIVTRDGWNYSVSPGTSGGGAELITLAAGQFSSPLSEDGNTIHEVQVDIRGNTATIELPDGNRQEVQDTRIEAWASRFAFFEPYVDRSTTDSITGFTEVWADT</sequence>
<dbReference type="AlphaFoldDB" id="A0A6J7GD79"/>
<name>A0A6J7GD79_9ZZZZ</name>
<dbReference type="PROSITE" id="PS51257">
    <property type="entry name" value="PROKAR_LIPOPROTEIN"/>
    <property type="match status" value="1"/>
</dbReference>
<dbReference type="EMBL" id="CAFBLX010000184">
    <property type="protein sequence ID" value="CAB4901319.1"/>
    <property type="molecule type" value="Genomic_DNA"/>
</dbReference>
<gene>
    <name evidence="1" type="ORF">UFOPK3472_02472</name>
</gene>
<reference evidence="1" key="1">
    <citation type="submission" date="2020-05" db="EMBL/GenBank/DDBJ databases">
        <authorList>
            <person name="Chiriac C."/>
            <person name="Salcher M."/>
            <person name="Ghai R."/>
            <person name="Kavagutti S V."/>
        </authorList>
    </citation>
    <scope>NUCLEOTIDE SEQUENCE</scope>
</reference>
<evidence type="ECO:0000313" key="1">
    <source>
        <dbReference type="EMBL" id="CAB4901319.1"/>
    </source>
</evidence>